<feature type="non-terminal residue" evidence="8">
    <location>
        <position position="1"/>
    </location>
</feature>
<dbReference type="EMBL" id="CADCTP010000089">
    <property type="protein sequence ID" value="CAA9229513.1"/>
    <property type="molecule type" value="Genomic_DNA"/>
</dbReference>
<evidence type="ECO:0000313" key="8">
    <source>
        <dbReference type="EMBL" id="CAA9229513.1"/>
    </source>
</evidence>
<accession>A0A6J4HPR4</accession>
<evidence type="ECO:0000256" key="4">
    <source>
        <dbReference type="ARBA" id="ARBA00022679"/>
    </source>
</evidence>
<dbReference type="InterPro" id="IPR009081">
    <property type="entry name" value="PP-bd_ACP"/>
</dbReference>
<dbReference type="FunFam" id="1.10.1200.10:FF:000007">
    <property type="entry name" value="Probable polyketide synthase pks17"/>
    <property type="match status" value="1"/>
</dbReference>
<proteinExistence type="predicted"/>
<dbReference type="PROSITE" id="PS00012">
    <property type="entry name" value="PHOSPHOPANTETHEINE"/>
    <property type="match status" value="1"/>
</dbReference>
<dbReference type="AlphaFoldDB" id="A0A6J4HPR4"/>
<keyword evidence="4" id="KW-0808">Transferase</keyword>
<name>A0A6J4HPR4_9ACTN</name>
<keyword evidence="2" id="KW-0596">Phosphopantetheine</keyword>
<keyword evidence="6" id="KW-0443">Lipid metabolism</keyword>
<dbReference type="GO" id="GO:0031177">
    <property type="term" value="F:phosphopantetheine binding"/>
    <property type="evidence" value="ECO:0007669"/>
    <property type="project" value="InterPro"/>
</dbReference>
<dbReference type="SUPFAM" id="SSF47336">
    <property type="entry name" value="ACP-like"/>
    <property type="match status" value="1"/>
</dbReference>
<dbReference type="PANTHER" id="PTHR43775">
    <property type="entry name" value="FATTY ACID SYNTHASE"/>
    <property type="match status" value="1"/>
</dbReference>
<dbReference type="Gene3D" id="1.10.1200.10">
    <property type="entry name" value="ACP-like"/>
    <property type="match status" value="1"/>
</dbReference>
<dbReference type="InterPro" id="IPR006162">
    <property type="entry name" value="Ppantetheine_attach_site"/>
</dbReference>
<keyword evidence="3" id="KW-0597">Phosphoprotein</keyword>
<dbReference type="InterPro" id="IPR036736">
    <property type="entry name" value="ACP-like_sf"/>
</dbReference>
<dbReference type="PANTHER" id="PTHR43775:SF51">
    <property type="entry name" value="INACTIVE PHENOLPHTHIOCEROL SYNTHESIS POLYKETIDE SYNTHASE TYPE I PKS1-RELATED"/>
    <property type="match status" value="1"/>
</dbReference>
<dbReference type="PROSITE" id="PS50075">
    <property type="entry name" value="CARRIER"/>
    <property type="match status" value="1"/>
</dbReference>
<gene>
    <name evidence="8" type="ORF">AVDCRST_MAG41-845</name>
</gene>
<dbReference type="InterPro" id="IPR020806">
    <property type="entry name" value="PKS_PP-bd"/>
</dbReference>
<sequence length="190" mass="19330">AEGPVPAPLRGLLRGGGRRTAGGGAAGLLDAISGADPEEVERLLLDLVRTEAATVLGHASAAAVDVHKSLLDLGFDSLTSVELRNRLSVATGLRLPATVVFDYPTVTTMAGHLRAELAPDGAATAVGMLEELGRLETGLDRLSLDGVSRARLTAGLERLQAKLAETAPPTLDKIAGTADDGLADLLVGAG</sequence>
<comment type="pathway">
    <text evidence="1">Lipid metabolism.</text>
</comment>
<reference evidence="8" key="1">
    <citation type="submission" date="2020-02" db="EMBL/GenBank/DDBJ databases">
        <authorList>
            <person name="Meier V. D."/>
        </authorList>
    </citation>
    <scope>NUCLEOTIDE SEQUENCE</scope>
    <source>
        <strain evidence="8">AVDCRST_MAG41</strain>
    </source>
</reference>
<dbReference type="GO" id="GO:0006633">
    <property type="term" value="P:fatty acid biosynthetic process"/>
    <property type="evidence" value="ECO:0007669"/>
    <property type="project" value="TreeGrafter"/>
</dbReference>
<dbReference type="SMART" id="SM00823">
    <property type="entry name" value="PKS_PP"/>
    <property type="match status" value="1"/>
</dbReference>
<feature type="domain" description="Carrier" evidence="7">
    <location>
        <begin position="42"/>
        <end position="117"/>
    </location>
</feature>
<keyword evidence="5" id="KW-0276">Fatty acid metabolism</keyword>
<protein>
    <submittedName>
        <fullName evidence="8">Modular polyketide synthase</fullName>
    </submittedName>
</protein>
<evidence type="ECO:0000256" key="5">
    <source>
        <dbReference type="ARBA" id="ARBA00022832"/>
    </source>
</evidence>
<dbReference type="InterPro" id="IPR050091">
    <property type="entry name" value="PKS_NRPS_Biosynth_Enz"/>
</dbReference>
<dbReference type="GO" id="GO:0004312">
    <property type="term" value="F:fatty acid synthase activity"/>
    <property type="evidence" value="ECO:0007669"/>
    <property type="project" value="TreeGrafter"/>
</dbReference>
<evidence type="ECO:0000256" key="6">
    <source>
        <dbReference type="ARBA" id="ARBA00023098"/>
    </source>
</evidence>
<dbReference type="SMART" id="SM01294">
    <property type="entry name" value="PKS_PP_betabranch"/>
    <property type="match status" value="1"/>
</dbReference>
<evidence type="ECO:0000259" key="7">
    <source>
        <dbReference type="PROSITE" id="PS50075"/>
    </source>
</evidence>
<evidence type="ECO:0000256" key="1">
    <source>
        <dbReference type="ARBA" id="ARBA00005189"/>
    </source>
</evidence>
<organism evidence="8">
    <name type="scientific">uncultured Mycobacteriales bacterium</name>
    <dbReference type="NCBI Taxonomy" id="581187"/>
    <lineage>
        <taxon>Bacteria</taxon>
        <taxon>Bacillati</taxon>
        <taxon>Actinomycetota</taxon>
        <taxon>Actinomycetes</taxon>
        <taxon>Mycobacteriales</taxon>
        <taxon>environmental samples</taxon>
    </lineage>
</organism>
<evidence type="ECO:0000256" key="2">
    <source>
        <dbReference type="ARBA" id="ARBA00022450"/>
    </source>
</evidence>
<evidence type="ECO:0000256" key="3">
    <source>
        <dbReference type="ARBA" id="ARBA00022553"/>
    </source>
</evidence>
<dbReference type="Pfam" id="PF00550">
    <property type="entry name" value="PP-binding"/>
    <property type="match status" value="1"/>
</dbReference>